<keyword evidence="5" id="KW-1185">Reference proteome</keyword>
<keyword evidence="1 2" id="KW-0238">DNA-binding</keyword>
<dbReference type="InterPro" id="IPR009057">
    <property type="entry name" value="Homeodomain-like_sf"/>
</dbReference>
<proteinExistence type="predicted"/>
<dbReference type="RefSeq" id="WP_251835800.1">
    <property type="nucleotide sequence ID" value="NZ_JACSQG010000002.1"/>
</dbReference>
<feature type="domain" description="HTH tetR-type" evidence="3">
    <location>
        <begin position="1"/>
        <end position="61"/>
    </location>
</feature>
<dbReference type="InterPro" id="IPR025722">
    <property type="entry name" value="TetR"/>
</dbReference>
<evidence type="ECO:0000313" key="4">
    <source>
        <dbReference type="EMBL" id="MBD7977038.1"/>
    </source>
</evidence>
<dbReference type="PANTHER" id="PTHR30055">
    <property type="entry name" value="HTH-TYPE TRANSCRIPTIONAL REGULATOR RUTR"/>
    <property type="match status" value="1"/>
</dbReference>
<dbReference type="EMBL" id="JACSQG010000002">
    <property type="protein sequence ID" value="MBD7977038.1"/>
    <property type="molecule type" value="Genomic_DNA"/>
</dbReference>
<organism evidence="4 5">
    <name type="scientific">Serpens gallinarum</name>
    <dbReference type="NCBI Taxonomy" id="2763075"/>
    <lineage>
        <taxon>Bacteria</taxon>
        <taxon>Pseudomonadati</taxon>
        <taxon>Pseudomonadota</taxon>
        <taxon>Gammaproteobacteria</taxon>
        <taxon>Pseudomonadales</taxon>
        <taxon>Pseudomonadaceae</taxon>
        <taxon>Pseudomonas</taxon>
    </lineage>
</organism>
<evidence type="ECO:0000256" key="1">
    <source>
        <dbReference type="ARBA" id="ARBA00023125"/>
    </source>
</evidence>
<dbReference type="Proteomes" id="UP000611945">
    <property type="component" value="Unassembled WGS sequence"/>
</dbReference>
<protein>
    <submittedName>
        <fullName evidence="4">TetR/AcrR family transcriptional regulator</fullName>
    </submittedName>
</protein>
<gene>
    <name evidence="4" type="ORF">H9642_07510</name>
</gene>
<sequence length="205" mass="23374">MKTRDRILDCALHCFNTRGEPNVSTLEVATELGISPGNLYYHFRGKEALVLALFERFRNDLAPLLEPPPAQAQLDIEDYWLFLELIVERLADYRFLFQDLANLAVRMPALARGVRAWLKQLKHCLATVLGQLQGQARLRGEPPVLAQLVEQITLTLLFALDYQRILGQQGGIEQVIYQVMMLVTPHLSEESQRDTADLAQRYRTG</sequence>
<accession>A0ABR8TNH2</accession>
<dbReference type="Pfam" id="PF00440">
    <property type="entry name" value="TetR_N"/>
    <property type="match status" value="1"/>
</dbReference>
<dbReference type="Gene3D" id="1.10.357.10">
    <property type="entry name" value="Tetracycline Repressor, domain 2"/>
    <property type="match status" value="1"/>
</dbReference>
<dbReference type="SUPFAM" id="SSF46689">
    <property type="entry name" value="Homeodomain-like"/>
    <property type="match status" value="1"/>
</dbReference>
<evidence type="ECO:0000259" key="3">
    <source>
        <dbReference type="PROSITE" id="PS50977"/>
    </source>
</evidence>
<evidence type="ECO:0000313" key="5">
    <source>
        <dbReference type="Proteomes" id="UP000611945"/>
    </source>
</evidence>
<dbReference type="Pfam" id="PF13972">
    <property type="entry name" value="TetR"/>
    <property type="match status" value="1"/>
</dbReference>
<dbReference type="PRINTS" id="PR00455">
    <property type="entry name" value="HTHTETR"/>
</dbReference>
<dbReference type="InterPro" id="IPR050109">
    <property type="entry name" value="HTH-type_TetR-like_transc_reg"/>
</dbReference>
<name>A0ABR8TNH2_9PSED</name>
<dbReference type="PANTHER" id="PTHR30055:SF223">
    <property type="entry name" value="HTH-TYPE TRANSCRIPTIONAL REGULATOR UIDR"/>
    <property type="match status" value="1"/>
</dbReference>
<comment type="caution">
    <text evidence="4">The sequence shown here is derived from an EMBL/GenBank/DDBJ whole genome shotgun (WGS) entry which is preliminary data.</text>
</comment>
<dbReference type="PROSITE" id="PS50977">
    <property type="entry name" value="HTH_TETR_2"/>
    <property type="match status" value="1"/>
</dbReference>
<reference evidence="4 5" key="1">
    <citation type="submission" date="2020-08" db="EMBL/GenBank/DDBJ databases">
        <title>A Genomic Blueprint of the Chicken Gut Microbiome.</title>
        <authorList>
            <person name="Gilroy R."/>
            <person name="Ravi A."/>
            <person name="Getino M."/>
            <person name="Pursley I."/>
            <person name="Horton D.L."/>
            <person name="Alikhan N.-F."/>
            <person name="Baker D."/>
            <person name="Gharbi K."/>
            <person name="Hall N."/>
            <person name="Watson M."/>
            <person name="Adriaenssens E.M."/>
            <person name="Foster-Nyarko E."/>
            <person name="Jarju S."/>
            <person name="Secka A."/>
            <person name="Antonio M."/>
            <person name="Oren A."/>
            <person name="Chaudhuri R."/>
            <person name="La Ragione R.M."/>
            <person name="Hildebrand F."/>
            <person name="Pallen M.J."/>
        </authorList>
    </citation>
    <scope>NUCLEOTIDE SEQUENCE [LARGE SCALE GENOMIC DNA]</scope>
    <source>
        <strain evidence="4 5">Sa2CUA2</strain>
    </source>
</reference>
<evidence type="ECO:0000256" key="2">
    <source>
        <dbReference type="PROSITE-ProRule" id="PRU00335"/>
    </source>
</evidence>
<feature type="DNA-binding region" description="H-T-H motif" evidence="2">
    <location>
        <begin position="24"/>
        <end position="43"/>
    </location>
</feature>
<dbReference type="InterPro" id="IPR001647">
    <property type="entry name" value="HTH_TetR"/>
</dbReference>